<organism evidence="2 3">
    <name type="scientific">Portunus trituberculatus</name>
    <name type="common">Swimming crab</name>
    <name type="synonym">Neptunus trituberculatus</name>
    <dbReference type="NCBI Taxonomy" id="210409"/>
    <lineage>
        <taxon>Eukaryota</taxon>
        <taxon>Metazoa</taxon>
        <taxon>Ecdysozoa</taxon>
        <taxon>Arthropoda</taxon>
        <taxon>Crustacea</taxon>
        <taxon>Multicrustacea</taxon>
        <taxon>Malacostraca</taxon>
        <taxon>Eumalacostraca</taxon>
        <taxon>Eucarida</taxon>
        <taxon>Decapoda</taxon>
        <taxon>Pleocyemata</taxon>
        <taxon>Brachyura</taxon>
        <taxon>Eubrachyura</taxon>
        <taxon>Portunoidea</taxon>
        <taxon>Portunidae</taxon>
        <taxon>Portuninae</taxon>
        <taxon>Portunus</taxon>
    </lineage>
</organism>
<evidence type="ECO:0000313" key="2">
    <source>
        <dbReference type="EMBL" id="MPC92115.1"/>
    </source>
</evidence>
<name>A0A5B7JBR7_PORTR</name>
<dbReference type="Proteomes" id="UP000324222">
    <property type="component" value="Unassembled WGS sequence"/>
</dbReference>
<evidence type="ECO:0000313" key="3">
    <source>
        <dbReference type="Proteomes" id="UP000324222"/>
    </source>
</evidence>
<evidence type="ECO:0000256" key="1">
    <source>
        <dbReference type="SAM" id="MobiDB-lite"/>
    </source>
</evidence>
<feature type="compositionally biased region" description="Basic residues" evidence="1">
    <location>
        <begin position="68"/>
        <end position="77"/>
    </location>
</feature>
<keyword evidence="3" id="KW-1185">Reference proteome</keyword>
<feature type="region of interest" description="Disordered" evidence="1">
    <location>
        <begin position="16"/>
        <end position="77"/>
    </location>
</feature>
<accession>A0A5B7JBR7</accession>
<dbReference type="EMBL" id="VSRR010090162">
    <property type="protein sequence ID" value="MPC92115.1"/>
    <property type="molecule type" value="Genomic_DNA"/>
</dbReference>
<proteinExistence type="predicted"/>
<comment type="caution">
    <text evidence="2">The sequence shown here is derived from an EMBL/GenBank/DDBJ whole genome shotgun (WGS) entry which is preliminary data.</text>
</comment>
<protein>
    <submittedName>
        <fullName evidence="2">Uncharacterized protein</fullName>
    </submittedName>
</protein>
<sequence>MVISVTKRPAGTVTAAMPTPVTLSRHGARGPVIITRRGPHLSPAHKCPHASPPGINGATTSTCLPSAARHRRTSCRL</sequence>
<gene>
    <name evidence="2" type="ORF">E2C01_087187</name>
</gene>
<dbReference type="AlphaFoldDB" id="A0A5B7JBR7"/>
<reference evidence="2 3" key="1">
    <citation type="submission" date="2019-05" db="EMBL/GenBank/DDBJ databases">
        <title>Another draft genome of Portunus trituberculatus and its Hox gene families provides insights of decapod evolution.</title>
        <authorList>
            <person name="Jeong J.-H."/>
            <person name="Song I."/>
            <person name="Kim S."/>
            <person name="Choi T."/>
            <person name="Kim D."/>
            <person name="Ryu S."/>
            <person name="Kim W."/>
        </authorList>
    </citation>
    <scope>NUCLEOTIDE SEQUENCE [LARGE SCALE GENOMIC DNA]</scope>
    <source>
        <tissue evidence="2">Muscle</tissue>
    </source>
</reference>